<feature type="transmembrane region" description="Helical" evidence="5">
    <location>
        <begin position="137"/>
        <end position="157"/>
    </location>
</feature>
<evidence type="ECO:0000256" key="6">
    <source>
        <dbReference type="SAM" id="MobiDB-lite"/>
    </source>
</evidence>
<dbReference type="PANTHER" id="PTHR23291">
    <property type="entry name" value="BAX INHIBITOR-RELATED"/>
    <property type="match status" value="1"/>
</dbReference>
<dbReference type="PANTHER" id="PTHR23291:SF35">
    <property type="entry name" value="PROTEIN LIFEGUARD 3"/>
    <property type="match status" value="1"/>
</dbReference>
<accession>A0AA97KPI0</accession>
<dbReference type="GO" id="GO:0005783">
    <property type="term" value="C:endoplasmic reticulum"/>
    <property type="evidence" value="ECO:0007669"/>
    <property type="project" value="TreeGrafter"/>
</dbReference>
<dbReference type="AlphaFoldDB" id="A0AA97KPI0"/>
<dbReference type="KEGG" id="emc:129323556"/>
<proteinExistence type="inferred from homology"/>
<feature type="transmembrane region" description="Helical" evidence="5">
    <location>
        <begin position="83"/>
        <end position="101"/>
    </location>
</feature>
<feature type="transmembrane region" description="Helical" evidence="5">
    <location>
        <begin position="194"/>
        <end position="214"/>
    </location>
</feature>
<evidence type="ECO:0000256" key="3">
    <source>
        <dbReference type="ARBA" id="ARBA00022989"/>
    </source>
</evidence>
<reference evidence="8" key="1">
    <citation type="submission" date="2025-08" db="UniProtKB">
        <authorList>
            <consortium name="RefSeq"/>
        </authorList>
    </citation>
    <scope>IDENTIFICATION</scope>
    <source>
        <tissue evidence="8">Blood</tissue>
    </source>
</reference>
<gene>
    <name evidence="8" type="primary">LOC129323556</name>
</gene>
<dbReference type="GO" id="GO:0005794">
    <property type="term" value="C:Golgi apparatus"/>
    <property type="evidence" value="ECO:0007669"/>
    <property type="project" value="TreeGrafter"/>
</dbReference>
<feature type="transmembrane region" description="Helical" evidence="5">
    <location>
        <begin position="169"/>
        <end position="188"/>
    </location>
</feature>
<organism evidence="7 8">
    <name type="scientific">Eublepharis macularius</name>
    <name type="common">Leopard gecko</name>
    <name type="synonym">Cyrtodactylus macularius</name>
    <dbReference type="NCBI Taxonomy" id="481883"/>
    <lineage>
        <taxon>Eukaryota</taxon>
        <taxon>Metazoa</taxon>
        <taxon>Chordata</taxon>
        <taxon>Craniata</taxon>
        <taxon>Vertebrata</taxon>
        <taxon>Euteleostomi</taxon>
        <taxon>Lepidosauria</taxon>
        <taxon>Squamata</taxon>
        <taxon>Bifurcata</taxon>
        <taxon>Gekkota</taxon>
        <taxon>Eublepharidae</taxon>
        <taxon>Eublepharinae</taxon>
        <taxon>Eublepharis</taxon>
    </lineage>
</organism>
<protein>
    <submittedName>
        <fullName evidence="8">Protein lifeguard 3-like</fullName>
    </submittedName>
</protein>
<dbReference type="GeneID" id="129323556"/>
<dbReference type="GO" id="GO:2001234">
    <property type="term" value="P:negative regulation of apoptotic signaling pathway"/>
    <property type="evidence" value="ECO:0007669"/>
    <property type="project" value="TreeGrafter"/>
</dbReference>
<dbReference type="Proteomes" id="UP001190640">
    <property type="component" value="Chromosome 2"/>
</dbReference>
<keyword evidence="7" id="KW-1185">Reference proteome</keyword>
<keyword evidence="4 5" id="KW-0472">Membrane</keyword>
<feature type="transmembrane region" description="Helical" evidence="5">
    <location>
        <begin position="108"/>
        <end position="131"/>
    </location>
</feature>
<keyword evidence="3 5" id="KW-1133">Transmembrane helix</keyword>
<evidence type="ECO:0000313" key="7">
    <source>
        <dbReference type="Proteomes" id="UP001190640"/>
    </source>
</evidence>
<evidence type="ECO:0000256" key="2">
    <source>
        <dbReference type="ARBA" id="ARBA00022692"/>
    </source>
</evidence>
<evidence type="ECO:0000256" key="5">
    <source>
        <dbReference type="RuleBase" id="RU004379"/>
    </source>
</evidence>
<evidence type="ECO:0000256" key="1">
    <source>
        <dbReference type="ARBA" id="ARBA00004141"/>
    </source>
</evidence>
<dbReference type="RefSeq" id="XP_054826066.1">
    <property type="nucleotide sequence ID" value="XM_054970091.1"/>
</dbReference>
<evidence type="ECO:0000313" key="8">
    <source>
        <dbReference type="RefSeq" id="XP_054826066.1"/>
    </source>
</evidence>
<comment type="similarity">
    <text evidence="5">Belongs to the BI1 family.</text>
</comment>
<dbReference type="InterPro" id="IPR006214">
    <property type="entry name" value="Bax_inhibitor_1-related"/>
</dbReference>
<dbReference type="Pfam" id="PF01027">
    <property type="entry name" value="Bax1-I"/>
    <property type="match status" value="1"/>
</dbReference>
<feature type="region of interest" description="Disordered" evidence="6">
    <location>
        <begin position="1"/>
        <end position="22"/>
    </location>
</feature>
<evidence type="ECO:0000256" key="4">
    <source>
        <dbReference type="ARBA" id="ARBA00023136"/>
    </source>
</evidence>
<keyword evidence="2 5" id="KW-0812">Transmembrane</keyword>
<comment type="subcellular location">
    <subcellularLocation>
        <location evidence="1">Membrane</location>
        <topology evidence="1">Multi-pass membrane protein</topology>
    </subcellularLocation>
</comment>
<feature type="transmembrane region" description="Helical" evidence="5">
    <location>
        <begin position="49"/>
        <end position="71"/>
    </location>
</feature>
<dbReference type="GO" id="GO:0016020">
    <property type="term" value="C:membrane"/>
    <property type="evidence" value="ECO:0007669"/>
    <property type="project" value="UniProtKB-SubCell"/>
</dbReference>
<sequence length="257" mass="29014">MSRSPSPPYEDENKKSGTEGNINGVEKEEGIHIVLWGDKNVRHSFIRKVYSIISLQLLVTVGIIAIFTFVQPVSDFVQKNYEIYYASWFVFLFSYLVLACWKSIQRWFPWNIILMTIFTLAMGFMTGSIASVYNTKAVIVAMILSALATITITIFSFQTKVDLTSCNGFSCIVAIVIMLTGLATAIVLFCTYIYWLYVLFADLIVIAFTLLLAYDTQVLLEHKSFAISPEDYVYGAIHVYINIIYIFGGTLQLTGRA</sequence>
<dbReference type="CDD" id="cd10428">
    <property type="entry name" value="LFG_like"/>
    <property type="match status" value="1"/>
</dbReference>
<name>A0AA97KPI0_EUBMA</name>